<gene>
    <name evidence="4" type="ORF">BRAPAZ1V2_A07P33160.2</name>
</gene>
<dbReference type="PANTHER" id="PTHR23405">
    <property type="entry name" value="MAINTENANCE OF KILLER 16 MAK16 PROTEIN-RELATED"/>
    <property type="match status" value="1"/>
</dbReference>
<dbReference type="GO" id="GO:0005634">
    <property type="term" value="C:nucleus"/>
    <property type="evidence" value="ECO:0007669"/>
    <property type="project" value="UniProtKB-SubCell"/>
</dbReference>
<evidence type="ECO:0000313" key="5">
    <source>
        <dbReference type="Proteomes" id="UP000694005"/>
    </source>
</evidence>
<evidence type="ECO:0000256" key="2">
    <source>
        <dbReference type="ARBA" id="ARBA00023242"/>
    </source>
</evidence>
<dbReference type="Pfam" id="PF04874">
    <property type="entry name" value="Mak16"/>
    <property type="match status" value="1"/>
</dbReference>
<feature type="compositionally biased region" description="Acidic residues" evidence="3">
    <location>
        <begin position="84"/>
        <end position="113"/>
    </location>
</feature>
<dbReference type="AlphaFoldDB" id="A0A8D9MAT0"/>
<comment type="subcellular location">
    <subcellularLocation>
        <location evidence="1">Nucleus</location>
    </subcellularLocation>
</comment>
<dbReference type="InterPro" id="IPR006958">
    <property type="entry name" value="Mak16"/>
</dbReference>
<dbReference type="PANTHER" id="PTHR23405:SF11">
    <property type="entry name" value="PROTEIN MAK16 HOMOLOG"/>
    <property type="match status" value="1"/>
</dbReference>
<protein>
    <submittedName>
        <fullName evidence="4">Uncharacterized protein</fullName>
    </submittedName>
</protein>
<feature type="compositionally biased region" description="Acidic residues" evidence="3">
    <location>
        <begin position="125"/>
        <end position="144"/>
    </location>
</feature>
<keyword evidence="2" id="KW-0539">Nucleus</keyword>
<feature type="region of interest" description="Disordered" evidence="3">
    <location>
        <begin position="82"/>
        <end position="191"/>
    </location>
</feature>
<reference evidence="4 5" key="1">
    <citation type="submission" date="2021-07" db="EMBL/GenBank/DDBJ databases">
        <authorList>
            <consortium name="Genoscope - CEA"/>
            <person name="William W."/>
        </authorList>
    </citation>
    <scope>NUCLEOTIDE SEQUENCE [LARGE SCALE GENOMIC DNA]</scope>
</reference>
<name>A0A8D9MAT0_BRACM</name>
<dbReference type="Gramene" id="A07p33160.2_BraZ1">
    <property type="protein sequence ID" value="A07p33160.2_BraZ1.CDS"/>
    <property type="gene ID" value="A07g33160.2_BraZ1"/>
</dbReference>
<dbReference type="Gene3D" id="3.30.390.110">
    <property type="match status" value="1"/>
</dbReference>
<evidence type="ECO:0000256" key="1">
    <source>
        <dbReference type="ARBA" id="ARBA00004123"/>
    </source>
</evidence>
<evidence type="ECO:0000313" key="4">
    <source>
        <dbReference type="EMBL" id="CAG7903672.1"/>
    </source>
</evidence>
<sequence>MQHDEVIWQVIRHKHCSYMAKIETGIFCRNPYNVTAVTPPLETTMAIETELLERLKKGIYGDIYNYPELEWNKVLDEEKKLAEGVEEEEEEEEPEIEYVEGYEELEEEEDMEDFSGFPSKMSNFNDDEHDSADEEEDDDDDGEEQVVIHKKGKRDSRKSDDPGKSKKKKKRVVVEMEQEDGDVMRTLKTAS</sequence>
<dbReference type="Proteomes" id="UP000694005">
    <property type="component" value="Chromosome A07"/>
</dbReference>
<dbReference type="EMBL" id="LS974623">
    <property type="protein sequence ID" value="CAG7903672.1"/>
    <property type="molecule type" value="Genomic_DNA"/>
</dbReference>
<organism evidence="4 5">
    <name type="scientific">Brassica campestris</name>
    <name type="common">Field mustard</name>
    <dbReference type="NCBI Taxonomy" id="3711"/>
    <lineage>
        <taxon>Eukaryota</taxon>
        <taxon>Viridiplantae</taxon>
        <taxon>Streptophyta</taxon>
        <taxon>Embryophyta</taxon>
        <taxon>Tracheophyta</taxon>
        <taxon>Spermatophyta</taxon>
        <taxon>Magnoliopsida</taxon>
        <taxon>eudicotyledons</taxon>
        <taxon>Gunneridae</taxon>
        <taxon>Pentapetalae</taxon>
        <taxon>rosids</taxon>
        <taxon>malvids</taxon>
        <taxon>Brassicales</taxon>
        <taxon>Brassicaceae</taxon>
        <taxon>Brassiceae</taxon>
        <taxon>Brassica</taxon>
    </lineage>
</organism>
<accession>A0A8D9MAT0</accession>
<proteinExistence type="predicted"/>
<evidence type="ECO:0000256" key="3">
    <source>
        <dbReference type="SAM" id="MobiDB-lite"/>
    </source>
</evidence>